<evidence type="ECO:0000256" key="5">
    <source>
        <dbReference type="ARBA" id="ARBA00022989"/>
    </source>
</evidence>
<organism evidence="8 9">
    <name type="scientific">Phaeobacter italicus</name>
    <dbReference type="NCBI Taxonomy" id="481446"/>
    <lineage>
        <taxon>Bacteria</taxon>
        <taxon>Pseudomonadati</taxon>
        <taxon>Pseudomonadota</taxon>
        <taxon>Alphaproteobacteria</taxon>
        <taxon>Rhodobacterales</taxon>
        <taxon>Roseobacteraceae</taxon>
        <taxon>Phaeobacter</taxon>
    </lineage>
</organism>
<dbReference type="OrthoDB" id="7659179at2"/>
<dbReference type="GeneID" id="78399103"/>
<comment type="subcellular location">
    <subcellularLocation>
        <location evidence="1">Cell membrane</location>
        <topology evidence="1">Multi-pass membrane protein</topology>
    </subcellularLocation>
</comment>
<dbReference type="EMBL" id="CVRL01000037">
    <property type="protein sequence ID" value="CRL12088.1"/>
    <property type="molecule type" value="Genomic_DNA"/>
</dbReference>
<keyword evidence="5 7" id="KW-1133">Transmembrane helix</keyword>
<accession>A0A0H5DHF6</accession>
<protein>
    <recommendedName>
        <fullName evidence="10">DUF350 domain-containing protein</fullName>
    </recommendedName>
</protein>
<evidence type="ECO:0000256" key="3">
    <source>
        <dbReference type="ARBA" id="ARBA00022475"/>
    </source>
</evidence>
<dbReference type="AlphaFoldDB" id="A0A0H5DHF6"/>
<dbReference type="InterPro" id="IPR007140">
    <property type="entry name" value="DUF350"/>
</dbReference>
<comment type="similarity">
    <text evidence="2">Belongs to the UPF0719 family.</text>
</comment>
<dbReference type="STRING" id="481446.NIT7645_03513"/>
<feature type="transmembrane region" description="Helical" evidence="7">
    <location>
        <begin position="51"/>
        <end position="73"/>
    </location>
</feature>
<evidence type="ECO:0000313" key="9">
    <source>
        <dbReference type="Proteomes" id="UP000043764"/>
    </source>
</evidence>
<proteinExistence type="inferred from homology"/>
<keyword evidence="3" id="KW-1003">Cell membrane</keyword>
<feature type="transmembrane region" description="Helical" evidence="7">
    <location>
        <begin position="12"/>
        <end position="30"/>
    </location>
</feature>
<evidence type="ECO:0000256" key="7">
    <source>
        <dbReference type="SAM" id="Phobius"/>
    </source>
</evidence>
<name>A0A0H5DHF6_9RHOB</name>
<dbReference type="Proteomes" id="UP000043764">
    <property type="component" value="Unassembled WGS sequence"/>
</dbReference>
<keyword evidence="6 7" id="KW-0472">Membrane</keyword>
<evidence type="ECO:0000313" key="8">
    <source>
        <dbReference type="EMBL" id="CRL12088.1"/>
    </source>
</evidence>
<sequence length="74" mass="8289">MDYFAAVQLAEIISTVVYTFVGVSLMWIVWKVLDWMTPFPILKEIEQDQNVALAIVIGFLFVAISIIIAAVILS</sequence>
<evidence type="ECO:0000256" key="2">
    <source>
        <dbReference type="ARBA" id="ARBA00005779"/>
    </source>
</evidence>
<evidence type="ECO:0000256" key="1">
    <source>
        <dbReference type="ARBA" id="ARBA00004651"/>
    </source>
</evidence>
<evidence type="ECO:0000256" key="4">
    <source>
        <dbReference type="ARBA" id="ARBA00022692"/>
    </source>
</evidence>
<dbReference type="GO" id="GO:0005886">
    <property type="term" value="C:plasma membrane"/>
    <property type="evidence" value="ECO:0007669"/>
    <property type="project" value="UniProtKB-SubCell"/>
</dbReference>
<evidence type="ECO:0008006" key="10">
    <source>
        <dbReference type="Google" id="ProtNLM"/>
    </source>
</evidence>
<reference evidence="8 9" key="1">
    <citation type="submission" date="2015-05" db="EMBL/GenBank/DDBJ databases">
        <authorList>
            <person name="Rodrigo-Torres Lidia"/>
            <person name="Arahal R.David."/>
        </authorList>
    </citation>
    <scope>NUCLEOTIDE SEQUENCE [LARGE SCALE GENOMIC DNA]</scope>
    <source>
        <strain evidence="8 9">CECT 7321</strain>
    </source>
</reference>
<keyword evidence="4 7" id="KW-0812">Transmembrane</keyword>
<gene>
    <name evidence="8" type="ORF">NIT7321_02960</name>
</gene>
<keyword evidence="9" id="KW-1185">Reference proteome</keyword>
<dbReference type="RefSeq" id="WP_008562343.1">
    <property type="nucleotide sequence ID" value="NZ_BSKQ01000001.1"/>
</dbReference>
<dbReference type="Pfam" id="PF03994">
    <property type="entry name" value="DUF350"/>
    <property type="match status" value="1"/>
</dbReference>
<evidence type="ECO:0000256" key="6">
    <source>
        <dbReference type="ARBA" id="ARBA00023136"/>
    </source>
</evidence>